<gene>
    <name evidence="2" type="ORF">GMBLW1_46240</name>
</gene>
<organism evidence="2">
    <name type="scientific">Tuwongella immobilis</name>
    <dbReference type="NCBI Taxonomy" id="692036"/>
    <lineage>
        <taxon>Bacteria</taxon>
        <taxon>Pseudomonadati</taxon>
        <taxon>Planctomycetota</taxon>
        <taxon>Planctomycetia</taxon>
        <taxon>Gemmatales</taxon>
        <taxon>Gemmataceae</taxon>
        <taxon>Tuwongella</taxon>
    </lineage>
</organism>
<feature type="region of interest" description="Disordered" evidence="1">
    <location>
        <begin position="1"/>
        <end position="31"/>
    </location>
</feature>
<dbReference type="EMBL" id="LR586016">
    <property type="protein sequence ID" value="VIP04569.1"/>
    <property type="molecule type" value="Genomic_DNA"/>
</dbReference>
<feature type="compositionally biased region" description="Polar residues" evidence="1">
    <location>
        <begin position="1"/>
        <end position="11"/>
    </location>
</feature>
<dbReference type="AlphaFoldDB" id="A0A6C2YU52"/>
<dbReference type="InParanoid" id="A0A6C2YU52"/>
<reference evidence="2" key="1">
    <citation type="submission" date="2019-04" db="EMBL/GenBank/DDBJ databases">
        <authorList>
            <consortium name="Science for Life Laboratories"/>
        </authorList>
    </citation>
    <scope>NUCLEOTIDE SEQUENCE</scope>
    <source>
        <strain evidence="2">MBLW1</strain>
    </source>
</reference>
<accession>A0A6C2YU52</accession>
<evidence type="ECO:0000256" key="1">
    <source>
        <dbReference type="SAM" id="MobiDB-lite"/>
    </source>
</evidence>
<evidence type="ECO:0000313" key="2">
    <source>
        <dbReference type="EMBL" id="VIP04569.1"/>
    </source>
</evidence>
<keyword evidence="3" id="KW-1185">Reference proteome</keyword>
<dbReference type="EMBL" id="LR593887">
    <property type="protein sequence ID" value="VTS06499.1"/>
    <property type="molecule type" value="Genomic_DNA"/>
</dbReference>
<dbReference type="Proteomes" id="UP000464378">
    <property type="component" value="Chromosome"/>
</dbReference>
<name>A0A6C2YU52_9BACT</name>
<proteinExistence type="predicted"/>
<evidence type="ECO:0000313" key="3">
    <source>
        <dbReference type="Proteomes" id="UP000464378"/>
    </source>
</evidence>
<protein>
    <submittedName>
        <fullName evidence="2">Uncharacterized protein</fullName>
    </submittedName>
</protein>
<dbReference type="KEGG" id="tim:GMBLW1_46240"/>
<feature type="compositionally biased region" description="Polar residues" evidence="1">
    <location>
        <begin position="20"/>
        <end position="31"/>
    </location>
</feature>
<sequence length="87" mass="9342">MNQMSASQVQPLSAVDRHLTTSVQPMSGQSVVSSANFTRAENRPIGGHGAVAWIRSQLIVAIAGIMVALQSLENHQKMIPNLDVNHP</sequence>